<feature type="compositionally biased region" description="Low complexity" evidence="1">
    <location>
        <begin position="1"/>
        <end position="10"/>
    </location>
</feature>
<name>A0ABX2F624_9PSEU</name>
<evidence type="ECO:0000259" key="3">
    <source>
        <dbReference type="Pfam" id="PF13360"/>
    </source>
</evidence>
<dbReference type="RefSeq" id="WP_173132453.1">
    <property type="nucleotide sequence ID" value="NZ_CBCSGW010000003.1"/>
</dbReference>
<evidence type="ECO:0000256" key="1">
    <source>
        <dbReference type="SAM" id="MobiDB-lite"/>
    </source>
</evidence>
<organism evidence="4 5">
    <name type="scientific">Kibdelosporangium persicum</name>
    <dbReference type="NCBI Taxonomy" id="2698649"/>
    <lineage>
        <taxon>Bacteria</taxon>
        <taxon>Bacillati</taxon>
        <taxon>Actinomycetota</taxon>
        <taxon>Actinomycetes</taxon>
        <taxon>Pseudonocardiales</taxon>
        <taxon>Pseudonocardiaceae</taxon>
        <taxon>Kibdelosporangium</taxon>
    </lineage>
</organism>
<dbReference type="InterPro" id="IPR018391">
    <property type="entry name" value="PQQ_b-propeller_rpt"/>
</dbReference>
<dbReference type="InterPro" id="IPR015943">
    <property type="entry name" value="WD40/YVTN_repeat-like_dom_sf"/>
</dbReference>
<dbReference type="InterPro" id="IPR011047">
    <property type="entry name" value="Quinoprotein_ADH-like_sf"/>
</dbReference>
<sequence length="521" mass="54448">MSMQPQYPGHGAPGPGPYGPPQGNYPPPGPPPGGPWHGHVPPGGPRPDARRTRLITIAVIVAVVVIGAAGGVWFWTSGGDGGSAGADTPAAQDYEAAVESVGAAEVAWQVPQGVAPKTIGVDDHWVTGEHLVRRLPGRVVAYDMKTGKQAWEVPVGKVDDSRCPSSQEHSKLRVALLVATGDGTSSLCEKLVVVDIGTGKEVVAADLPPVKGGQVRVTDVPVVFGEAVVVPSQAGVRVLDINTGAVRSTPSPDAACQSRSVGLFGDLLLAHAVCGNAGNQLRAFDANLKSVWEWATPKGKDGKPLPVLDVVSADPLVVELGHFGHETQLMRVDPASGRTVPISAYVRGKYMSACDGWSLGYCDRARVAGNKVIVMTPPTQVNPDTKDASPGMRSTEFRNELVAFDLDTGKEAWRTGMVAGRALSLVPVTDGGVVAYQPANPNGSKGLVLSVDPGTGKLAPLMAIGPKAHADDKLNKHVRTFGFGADNHQAVWRDGLFVMFKTTHRAASQGDPDTVAFALPR</sequence>
<evidence type="ECO:0000313" key="5">
    <source>
        <dbReference type="Proteomes" id="UP000763557"/>
    </source>
</evidence>
<keyword evidence="5" id="KW-1185">Reference proteome</keyword>
<reference evidence="4 5" key="1">
    <citation type="submission" date="2020-01" db="EMBL/GenBank/DDBJ databases">
        <title>Kibdelosporangium persica a novel Actinomycetes from a hot desert in Iran.</title>
        <authorList>
            <person name="Safaei N."/>
            <person name="Zaburannyi N."/>
            <person name="Mueller R."/>
            <person name="Wink J."/>
        </authorList>
    </citation>
    <scope>NUCLEOTIDE SEQUENCE [LARGE SCALE GENOMIC DNA]</scope>
    <source>
        <strain evidence="4 5">4NS15</strain>
    </source>
</reference>
<proteinExistence type="predicted"/>
<gene>
    <name evidence="4" type="ORF">GC106_36500</name>
</gene>
<dbReference type="Gene3D" id="2.130.10.10">
    <property type="entry name" value="YVTN repeat-like/Quinoprotein amine dehydrogenase"/>
    <property type="match status" value="2"/>
</dbReference>
<accession>A0ABX2F624</accession>
<keyword evidence="2" id="KW-1133">Transmembrane helix</keyword>
<dbReference type="PANTHER" id="PTHR34512">
    <property type="entry name" value="CELL SURFACE PROTEIN"/>
    <property type="match status" value="1"/>
</dbReference>
<feature type="transmembrane region" description="Helical" evidence="2">
    <location>
        <begin position="54"/>
        <end position="75"/>
    </location>
</feature>
<dbReference type="Proteomes" id="UP000763557">
    <property type="component" value="Unassembled WGS sequence"/>
</dbReference>
<keyword evidence="2" id="KW-0812">Transmembrane</keyword>
<dbReference type="PANTHER" id="PTHR34512:SF30">
    <property type="entry name" value="OUTER MEMBRANE PROTEIN ASSEMBLY FACTOR BAMB"/>
    <property type="match status" value="1"/>
</dbReference>
<feature type="region of interest" description="Disordered" evidence="1">
    <location>
        <begin position="1"/>
        <end position="48"/>
    </location>
</feature>
<protein>
    <recommendedName>
        <fullName evidence="3">Pyrrolo-quinoline quinone repeat domain-containing protein</fullName>
    </recommendedName>
</protein>
<dbReference type="InterPro" id="IPR002372">
    <property type="entry name" value="PQQ_rpt_dom"/>
</dbReference>
<dbReference type="SMART" id="SM00564">
    <property type="entry name" value="PQQ"/>
    <property type="match status" value="3"/>
</dbReference>
<feature type="domain" description="Pyrrolo-quinoline quinone repeat" evidence="3">
    <location>
        <begin position="106"/>
        <end position="340"/>
    </location>
</feature>
<evidence type="ECO:0000256" key="2">
    <source>
        <dbReference type="SAM" id="Phobius"/>
    </source>
</evidence>
<comment type="caution">
    <text evidence="4">The sequence shown here is derived from an EMBL/GenBank/DDBJ whole genome shotgun (WGS) entry which is preliminary data.</text>
</comment>
<dbReference type="EMBL" id="JAAATY010000010">
    <property type="protein sequence ID" value="NRN66425.1"/>
    <property type="molecule type" value="Genomic_DNA"/>
</dbReference>
<evidence type="ECO:0000313" key="4">
    <source>
        <dbReference type="EMBL" id="NRN66425.1"/>
    </source>
</evidence>
<feature type="compositionally biased region" description="Pro residues" evidence="1">
    <location>
        <begin position="14"/>
        <end position="34"/>
    </location>
</feature>
<keyword evidence="2" id="KW-0472">Membrane</keyword>
<dbReference type="SUPFAM" id="SSF50998">
    <property type="entry name" value="Quinoprotein alcohol dehydrogenase-like"/>
    <property type="match status" value="1"/>
</dbReference>
<dbReference type="Pfam" id="PF13360">
    <property type="entry name" value="PQQ_2"/>
    <property type="match status" value="1"/>
</dbReference>